<sequence>MVVYIKRGKTCEGDIVKENKTGVKTKYLILIFGAFAIFFTGYPHIGSIYQPYAIWGEVWISMWYLP</sequence>
<dbReference type="KEGG" id="byl:A4V09_23420"/>
<dbReference type="Proteomes" id="UP000092574">
    <property type="component" value="Chromosome"/>
</dbReference>
<dbReference type="EMBL" id="CP015405">
    <property type="protein sequence ID" value="ANU78434.1"/>
    <property type="molecule type" value="Genomic_DNA"/>
</dbReference>
<evidence type="ECO:0000313" key="3">
    <source>
        <dbReference type="Proteomes" id="UP000092574"/>
    </source>
</evidence>
<dbReference type="STRING" id="1796616.A4V09_23420"/>
<reference evidence="2" key="1">
    <citation type="submission" date="2017-04" db="EMBL/GenBank/DDBJ databases">
        <title>Complete Genome Sequences of Twelve Strains of a Stable Defined Moderately Diverse Mouse Microbiota 2 (sDMDMm2).</title>
        <authorList>
            <person name="Uchimura Y."/>
            <person name="Wyss M."/>
            <person name="Brugiroux S."/>
            <person name="Limenitakis J.P."/>
            <person name="Stecher B."/>
            <person name="McCoy K.D."/>
            <person name="Macpherson A.J."/>
        </authorList>
    </citation>
    <scope>NUCLEOTIDE SEQUENCE</scope>
    <source>
        <strain evidence="2">YL58</strain>
    </source>
</reference>
<keyword evidence="1" id="KW-0472">Membrane</keyword>
<dbReference type="AlphaFoldDB" id="A0A1C7IHM9"/>
<organism evidence="2 3">
    <name type="scientific">Blautia pseudococcoides</name>
    <dbReference type="NCBI Taxonomy" id="1796616"/>
    <lineage>
        <taxon>Bacteria</taxon>
        <taxon>Bacillati</taxon>
        <taxon>Bacillota</taxon>
        <taxon>Clostridia</taxon>
        <taxon>Lachnospirales</taxon>
        <taxon>Lachnospiraceae</taxon>
        <taxon>Blautia</taxon>
    </lineage>
</organism>
<accession>A0A1C7IHM9</accession>
<feature type="transmembrane region" description="Helical" evidence="1">
    <location>
        <begin position="27"/>
        <end position="45"/>
    </location>
</feature>
<protein>
    <submittedName>
        <fullName evidence="2">Uncharacterized protein</fullName>
    </submittedName>
</protein>
<keyword evidence="1" id="KW-0812">Transmembrane</keyword>
<evidence type="ECO:0000256" key="1">
    <source>
        <dbReference type="SAM" id="Phobius"/>
    </source>
</evidence>
<proteinExistence type="predicted"/>
<gene>
    <name evidence="2" type="ORF">A4V09_23420</name>
</gene>
<evidence type="ECO:0000313" key="2">
    <source>
        <dbReference type="EMBL" id="ANU78434.1"/>
    </source>
</evidence>
<keyword evidence="1" id="KW-1133">Transmembrane helix</keyword>
<keyword evidence="3" id="KW-1185">Reference proteome</keyword>
<name>A0A1C7IHM9_9FIRM</name>